<name>A0A8D5U9P0_9CREN</name>
<gene>
    <name evidence="1" type="ORF">KN1_27940</name>
</gene>
<evidence type="ECO:0000313" key="1">
    <source>
        <dbReference type="EMBL" id="BCU71497.1"/>
    </source>
</evidence>
<dbReference type="GeneID" id="66164512"/>
<protein>
    <submittedName>
        <fullName evidence="1">Uncharacterized protein</fullName>
    </submittedName>
</protein>
<dbReference type="EMBL" id="AP024597">
    <property type="protein sequence ID" value="BCU71497.1"/>
    <property type="molecule type" value="Genomic_DNA"/>
</dbReference>
<reference evidence="1 2" key="1">
    <citation type="submission" date="2021-04" db="EMBL/GenBank/DDBJ databases">
        <title>Complete genome sequence of Stygiolobus sp. KN-1.</title>
        <authorList>
            <person name="Nakamura K."/>
            <person name="Sakai H."/>
            <person name="Kurosawa N."/>
        </authorList>
    </citation>
    <scope>NUCLEOTIDE SEQUENCE [LARGE SCALE GENOMIC DNA]</scope>
    <source>
        <strain evidence="1 2">KN-1</strain>
    </source>
</reference>
<dbReference type="KEGG" id="csty:KN1_27940"/>
<proteinExistence type="predicted"/>
<accession>A0A8D5U9P0</accession>
<dbReference type="AlphaFoldDB" id="A0A8D5U9P0"/>
<sequence length="183" mass="20920">MYECCNTTFETLKEFKAHIKSRRTHSLTKSNIIQVGLPKELVNSMLYNKDFFMRMLNLSRINDNDKFLLPLSSDRNVIGSTLKRSLAVEVEGPKSENGLPTYVIYAGNLIYKINFKVDKIGERSSRISLITSFEADIGNLGRLMPSVVLKKLSILPSPNKILEEFEKEIRAIDLYSRDKEIAK</sequence>
<keyword evidence="2" id="KW-1185">Reference proteome</keyword>
<organism evidence="1 2">
    <name type="scientific">Stygiolobus caldivivus</name>
    <dbReference type="NCBI Taxonomy" id="2824673"/>
    <lineage>
        <taxon>Archaea</taxon>
        <taxon>Thermoproteota</taxon>
        <taxon>Thermoprotei</taxon>
        <taxon>Sulfolobales</taxon>
        <taxon>Sulfolobaceae</taxon>
        <taxon>Stygiolobus</taxon>
    </lineage>
</organism>
<dbReference type="RefSeq" id="WP_221288266.1">
    <property type="nucleotide sequence ID" value="NZ_AP024597.1"/>
</dbReference>
<evidence type="ECO:0000313" key="2">
    <source>
        <dbReference type="Proteomes" id="UP000825123"/>
    </source>
</evidence>
<dbReference type="Proteomes" id="UP000825123">
    <property type="component" value="Chromosome"/>
</dbReference>